<dbReference type="Gene3D" id="3.20.20.70">
    <property type="entry name" value="Aldolase class I"/>
    <property type="match status" value="1"/>
</dbReference>
<dbReference type="SUPFAM" id="SSF54675">
    <property type="entry name" value="Nicotinate/Quinolinate PRTase N-terminal domain-like"/>
    <property type="match status" value="1"/>
</dbReference>
<comment type="catalytic activity">
    <reaction evidence="18">
        <text>nicotinate beta-D-ribonucleotide + CO2 + diphosphate = quinolinate + 5-phospho-alpha-D-ribose 1-diphosphate + 2 H(+)</text>
        <dbReference type="Rhea" id="RHEA:12733"/>
        <dbReference type="ChEBI" id="CHEBI:15378"/>
        <dbReference type="ChEBI" id="CHEBI:16526"/>
        <dbReference type="ChEBI" id="CHEBI:29959"/>
        <dbReference type="ChEBI" id="CHEBI:33019"/>
        <dbReference type="ChEBI" id="CHEBI:57502"/>
        <dbReference type="ChEBI" id="CHEBI:58017"/>
        <dbReference type="EC" id="2.4.2.19"/>
    </reaction>
</comment>
<reference evidence="21" key="1">
    <citation type="submission" date="2018-05" db="EMBL/GenBank/DDBJ databases">
        <title>Draft genome sequence of Stemphylium lycopersici strain CIDEFI 213.</title>
        <authorList>
            <person name="Medina R."/>
            <person name="Franco M.E.E."/>
            <person name="Lucentini C.G."/>
            <person name="Saparrat M.C.N."/>
            <person name="Balatti P.A."/>
        </authorList>
    </citation>
    <scope>NUCLEOTIDE SEQUENCE [LARGE SCALE GENOMIC DNA]</scope>
    <source>
        <strain evidence="21">CIDEFI 213</strain>
    </source>
</reference>
<dbReference type="SUPFAM" id="SSF52096">
    <property type="entry name" value="ClpP/crotonase"/>
    <property type="match status" value="1"/>
</dbReference>
<comment type="similarity">
    <text evidence="5">Belongs to the glycosyl hydrolase 16 family.</text>
</comment>
<dbReference type="FunFam" id="3.20.20.70:FF:000090">
    <property type="entry name" value="Nicotinate-nucleotide pyrophosphorylase [carboxylating]"/>
    <property type="match status" value="1"/>
</dbReference>
<dbReference type="GO" id="GO:0004514">
    <property type="term" value="F:nicotinate-nucleotide diphosphorylase (carboxylating) activity"/>
    <property type="evidence" value="ECO:0007669"/>
    <property type="project" value="UniProtKB-EC"/>
</dbReference>
<dbReference type="PROSITE" id="PS51762">
    <property type="entry name" value="GH16_2"/>
    <property type="match status" value="1"/>
</dbReference>
<keyword evidence="12 20" id="KW-0328">Glycosyltransferase</keyword>
<dbReference type="SUPFAM" id="SSF49899">
    <property type="entry name" value="Concanavalin A-like lectins/glucanases"/>
    <property type="match status" value="1"/>
</dbReference>
<dbReference type="InterPro" id="IPR022412">
    <property type="entry name" value="Quinolinate_PRibosylTrfase_N"/>
</dbReference>
<dbReference type="Pfam" id="PF00378">
    <property type="entry name" value="ECH_1"/>
    <property type="match status" value="1"/>
</dbReference>
<evidence type="ECO:0000256" key="10">
    <source>
        <dbReference type="ARBA" id="ARBA00020990"/>
    </source>
</evidence>
<keyword evidence="21" id="KW-1185">Reference proteome</keyword>
<evidence type="ECO:0000256" key="9">
    <source>
        <dbReference type="ARBA" id="ARBA00012599"/>
    </source>
</evidence>
<keyword evidence="14 20" id="KW-0378">Hydrolase</keyword>
<dbReference type="EC" id="2.4.2.19" evidence="8"/>
<comment type="function">
    <text evidence="2">Involved in the catabolism of quinolinic acid (QA).</text>
</comment>
<proteinExistence type="inferred from homology"/>
<dbReference type="GO" id="GO:0034213">
    <property type="term" value="P:quinolinate catabolic process"/>
    <property type="evidence" value="ECO:0007669"/>
    <property type="project" value="TreeGrafter"/>
</dbReference>
<feature type="domain" description="GH16" evidence="19">
    <location>
        <begin position="458"/>
        <end position="751"/>
    </location>
</feature>
<dbReference type="GO" id="GO:0005737">
    <property type="term" value="C:cytoplasm"/>
    <property type="evidence" value="ECO:0007669"/>
    <property type="project" value="TreeGrafter"/>
</dbReference>
<protein>
    <recommendedName>
        <fullName evidence="10">Nicotinate-nucleotide pyrophosphorylase [carboxylating]</fullName>
        <ecNumber evidence="8">2.4.2.19</ecNumber>
        <ecNumber evidence="9">3.2.1.6</ecNumber>
    </recommendedName>
    <alternativeName>
        <fullName evidence="17">Quinolinate phosphoribosyltransferase [decarboxylating]</fullName>
    </alternativeName>
</protein>
<dbReference type="Gene3D" id="2.60.120.200">
    <property type="match status" value="1"/>
</dbReference>
<evidence type="ECO:0000256" key="11">
    <source>
        <dbReference type="ARBA" id="ARBA00022642"/>
    </source>
</evidence>
<evidence type="ECO:0000256" key="17">
    <source>
        <dbReference type="ARBA" id="ARBA00033102"/>
    </source>
</evidence>
<evidence type="ECO:0000256" key="3">
    <source>
        <dbReference type="ARBA" id="ARBA00004685"/>
    </source>
</evidence>
<dbReference type="InterPro" id="IPR036068">
    <property type="entry name" value="Nicotinate_pribotase-like_C"/>
</dbReference>
<keyword evidence="13 20" id="KW-0808">Transferase</keyword>
<dbReference type="FunFam" id="2.60.120.200:FF:000114">
    <property type="entry name" value="Probable endo-1,3(4)-beta-glucanase NFIA_089530"/>
    <property type="match status" value="1"/>
</dbReference>
<dbReference type="NCBIfam" id="TIGR00078">
    <property type="entry name" value="nadC"/>
    <property type="match status" value="1"/>
</dbReference>
<dbReference type="CDD" id="cd06558">
    <property type="entry name" value="crotonase-like"/>
    <property type="match status" value="1"/>
</dbReference>
<evidence type="ECO:0000256" key="13">
    <source>
        <dbReference type="ARBA" id="ARBA00022679"/>
    </source>
</evidence>
<dbReference type="Gene3D" id="3.90.1170.20">
    <property type="entry name" value="Quinolinate phosphoribosyl transferase, N-terminal domain"/>
    <property type="match status" value="1"/>
</dbReference>
<evidence type="ECO:0000256" key="16">
    <source>
        <dbReference type="ARBA" id="ARBA00023295"/>
    </source>
</evidence>
<evidence type="ECO:0000256" key="1">
    <source>
        <dbReference type="ARBA" id="ARBA00000124"/>
    </source>
</evidence>
<evidence type="ECO:0000256" key="12">
    <source>
        <dbReference type="ARBA" id="ARBA00022676"/>
    </source>
</evidence>
<dbReference type="CDD" id="cd02181">
    <property type="entry name" value="GH16_fungal_Lam16A_glucanase"/>
    <property type="match status" value="1"/>
</dbReference>
<dbReference type="GO" id="GO:0009435">
    <property type="term" value="P:NAD+ biosynthetic process"/>
    <property type="evidence" value="ECO:0007669"/>
    <property type="project" value="UniProtKB-UniPathway"/>
</dbReference>
<keyword evidence="16" id="KW-0326">Glycosidase</keyword>
<evidence type="ECO:0000256" key="7">
    <source>
        <dbReference type="ARBA" id="ARBA00011218"/>
    </source>
</evidence>
<dbReference type="Pfam" id="PF01729">
    <property type="entry name" value="QRPTase_C"/>
    <property type="match status" value="1"/>
</dbReference>
<evidence type="ECO:0000256" key="6">
    <source>
        <dbReference type="ARBA" id="ARBA00009400"/>
    </source>
</evidence>
<comment type="pathway">
    <text evidence="3">Mycotoxin biosynthesis.</text>
</comment>
<evidence type="ECO:0000313" key="20">
    <source>
        <dbReference type="EMBL" id="RAR12787.1"/>
    </source>
</evidence>
<gene>
    <name evidence="20" type="ORF">DDE83_003822</name>
</gene>
<dbReference type="InterPro" id="IPR037128">
    <property type="entry name" value="Quinolinate_PRibosylTase_N_sf"/>
</dbReference>
<comment type="pathway">
    <text evidence="4">Cofactor biosynthesis; NAD(+) biosynthesis; nicotinate D-ribonucleotide from quinolinate: step 1/1.</text>
</comment>
<evidence type="ECO:0000256" key="18">
    <source>
        <dbReference type="ARBA" id="ARBA00047445"/>
    </source>
</evidence>
<evidence type="ECO:0000256" key="5">
    <source>
        <dbReference type="ARBA" id="ARBA00006865"/>
    </source>
</evidence>
<sequence length="821" mass="88658">MGAGSNPIASEIAASGALSAVLSTYPKVLIAAVHGASIGWVCTQLSAFDLVCAHGSSAFFHAPFASLGVVPEGGSSHNIPKSMGKARANALLLVGDRLSAHEAWVGGLVTGVVEAETREVFLAGCWRRRRELLQEMARVEGAPAHGAVAHLLPQTYKRYISEWLEEDTPSFDYGGFVVGEEMSEAKLLGKSEGIVAGVPFFDEVFRQLGCTVEWHVKEGTSFQPITHCATVRGPVRHLLLGERVALNTLARCSGIATKSNKLLTLLRGAGYPNILAGTRKTTPGFRLVEKYGMLVGGVDAHRVDLSAMTMLKDNHIVAAGSITNAVRAAKAAGGFAIKVEVECQSFEEADEAIAAGADIVMLDNFTPEGVQIAAKDLKDKWGRGTGDRKQFLVEVSGGLTEYNVERYVCGDIDIVSTSSIHQAMRSSGLFTTAVLVILSSAHEDHLTEGGQYTLTDDLTYKNFFSAFDFFDGHDPTDGFVKYQNLESAIQQGLIGYLEDTKSVFMGVDHTNKDEAGRASVRLESRKSWNTGLLIADIRHMPPSECGVWPALWLLSSSEDWPEGGEIDLVEGVNDYETNSVTLHTSKGCMVDNTTTHTGGSGGTGDASLPFTGLMSTDDCDVEAPGQDKNVGCSIHVPEAPSGLQTGRIDNAGGETSLPSYGTQFNKVSGGVYAMEWTTAGISAWFFPRDSPGFIEHFSQNYTDPDPSTWGTPIAHFSGSGCDFTERFKDLQIIFNTAFCGEWAGKEWDKSCAKKTGVDTCDAYVRDNPDTFKEAYWEVAGLRWFQKGGAEEAKRDTIASLPKRDAEEVAHVGLMRKWGWWL</sequence>
<comment type="subunit">
    <text evidence="7">Hexamer formed by 3 homodimers.</text>
</comment>
<dbReference type="UniPathway" id="UPA00253">
    <property type="reaction ID" value="UER00331"/>
</dbReference>
<dbReference type="FunFam" id="3.90.1170.20:FF:000003">
    <property type="entry name" value="Nicotinate-nucleotide pyrophosphorylase [carboxylating]"/>
    <property type="match status" value="1"/>
</dbReference>
<evidence type="ECO:0000256" key="2">
    <source>
        <dbReference type="ARBA" id="ARBA00003237"/>
    </source>
</evidence>
<evidence type="ECO:0000256" key="14">
    <source>
        <dbReference type="ARBA" id="ARBA00022801"/>
    </source>
</evidence>
<evidence type="ECO:0000259" key="19">
    <source>
        <dbReference type="PROSITE" id="PS51762"/>
    </source>
</evidence>
<dbReference type="Pfam" id="PF02749">
    <property type="entry name" value="QRPTase_N"/>
    <property type="match status" value="1"/>
</dbReference>
<dbReference type="InterPro" id="IPR029045">
    <property type="entry name" value="ClpP/crotonase-like_dom_sf"/>
</dbReference>
<dbReference type="Proteomes" id="UP000249619">
    <property type="component" value="Unassembled WGS sequence"/>
</dbReference>
<comment type="catalytic activity">
    <reaction evidence="1">
        <text>Endohydrolysis of (1-&gt;3)- or (1-&gt;4)-linkages in beta-D-glucans when the glucose residue whose reducing group is involved in the linkage to be hydrolyzed is itself substituted at C-3.</text>
        <dbReference type="EC" id="3.2.1.6"/>
    </reaction>
</comment>
<dbReference type="GO" id="GO:0052861">
    <property type="term" value="F:endo-1,3(4)-beta-glucanase activity"/>
    <property type="evidence" value="ECO:0007669"/>
    <property type="project" value="UniProtKB-EC"/>
</dbReference>
<dbReference type="CDD" id="cd01572">
    <property type="entry name" value="QPRTase"/>
    <property type="match status" value="1"/>
</dbReference>
<accession>A0A364N6C9</accession>
<dbReference type="InterPro" id="IPR013785">
    <property type="entry name" value="Aldolase_TIM"/>
</dbReference>
<dbReference type="PANTHER" id="PTHR32179:SF3">
    <property type="entry name" value="NICOTINATE-NUCLEOTIDE PYROPHOSPHORYLASE [CARBOXYLATING]"/>
    <property type="match status" value="1"/>
</dbReference>
<dbReference type="EMBL" id="QGDH01000045">
    <property type="protein sequence ID" value="RAR12787.1"/>
    <property type="molecule type" value="Genomic_DNA"/>
</dbReference>
<dbReference type="SUPFAM" id="SSF51690">
    <property type="entry name" value="Nicotinate/Quinolinate PRTase C-terminal domain-like"/>
    <property type="match status" value="1"/>
</dbReference>
<dbReference type="InterPro" id="IPR027277">
    <property type="entry name" value="NadC/ModD"/>
</dbReference>
<dbReference type="Pfam" id="PF26113">
    <property type="entry name" value="GH16_XgeA"/>
    <property type="match status" value="2"/>
</dbReference>
<evidence type="ECO:0000256" key="8">
    <source>
        <dbReference type="ARBA" id="ARBA00011944"/>
    </source>
</evidence>
<dbReference type="EC" id="3.2.1.6" evidence="9"/>
<dbReference type="InterPro" id="IPR000757">
    <property type="entry name" value="Beta-glucanase-like"/>
</dbReference>
<evidence type="ECO:0000256" key="15">
    <source>
        <dbReference type="ARBA" id="ARBA00023026"/>
    </source>
</evidence>
<organism evidence="20 21">
    <name type="scientific">Stemphylium lycopersici</name>
    <name type="common">Tomato gray leaf spot disease fungus</name>
    <name type="synonym">Thyrospora lycopersici</name>
    <dbReference type="NCBI Taxonomy" id="183478"/>
    <lineage>
        <taxon>Eukaryota</taxon>
        <taxon>Fungi</taxon>
        <taxon>Dikarya</taxon>
        <taxon>Ascomycota</taxon>
        <taxon>Pezizomycotina</taxon>
        <taxon>Dothideomycetes</taxon>
        <taxon>Pleosporomycetidae</taxon>
        <taxon>Pleosporales</taxon>
        <taxon>Pleosporineae</taxon>
        <taxon>Pleosporaceae</taxon>
        <taxon>Stemphylium</taxon>
    </lineage>
</organism>
<keyword evidence="15" id="KW-0843">Virulence</keyword>
<comment type="caution">
    <text evidence="20">The sequence shown here is derived from an EMBL/GenBank/DDBJ whole genome shotgun (WGS) entry which is preliminary data.</text>
</comment>
<evidence type="ECO:0000313" key="21">
    <source>
        <dbReference type="Proteomes" id="UP000249619"/>
    </source>
</evidence>
<dbReference type="AlphaFoldDB" id="A0A364N6C9"/>
<dbReference type="InterPro" id="IPR013320">
    <property type="entry name" value="ConA-like_dom_sf"/>
</dbReference>
<dbReference type="InterPro" id="IPR002638">
    <property type="entry name" value="Quinolinate_PRibosylTrfase_C"/>
</dbReference>
<name>A0A364N6C9_STELY</name>
<keyword evidence="11" id="KW-0662">Pyridine nucleotide biosynthesis</keyword>
<dbReference type="InterPro" id="IPR004393">
    <property type="entry name" value="NadC"/>
</dbReference>
<dbReference type="PANTHER" id="PTHR32179">
    <property type="entry name" value="NICOTINATE-NUCLEOTIDE PYROPHOSPHORYLASE [CARBOXYLATING]"/>
    <property type="match status" value="1"/>
</dbReference>
<dbReference type="STRING" id="183478.A0A364N6C9"/>
<comment type="similarity">
    <text evidence="6">Belongs to the NadC/ModD family.</text>
</comment>
<evidence type="ECO:0000256" key="4">
    <source>
        <dbReference type="ARBA" id="ARBA00004893"/>
    </source>
</evidence>
<dbReference type="Gene3D" id="3.90.226.10">
    <property type="entry name" value="2-enoyl-CoA Hydratase, Chain A, domain 1"/>
    <property type="match status" value="1"/>
</dbReference>
<dbReference type="InterPro" id="IPR001753">
    <property type="entry name" value="Enoyl-CoA_hydra/iso"/>
</dbReference>
<dbReference type="GO" id="GO:0005975">
    <property type="term" value="P:carbohydrate metabolic process"/>
    <property type="evidence" value="ECO:0007669"/>
    <property type="project" value="InterPro"/>
</dbReference>